<feature type="transmembrane region" description="Helical" evidence="1">
    <location>
        <begin position="13"/>
        <end position="36"/>
    </location>
</feature>
<keyword evidence="1" id="KW-0472">Membrane</keyword>
<evidence type="ECO:0000259" key="2">
    <source>
        <dbReference type="Pfam" id="PF24871"/>
    </source>
</evidence>
<evidence type="ECO:0000313" key="4">
    <source>
        <dbReference type="Proteomes" id="UP001162162"/>
    </source>
</evidence>
<accession>A0AAV8ZAE6</accession>
<dbReference type="Pfam" id="PF24871">
    <property type="entry name" value="Piezo_TM1-24"/>
    <property type="match status" value="1"/>
</dbReference>
<dbReference type="InterPro" id="IPR027272">
    <property type="entry name" value="Piezo"/>
</dbReference>
<gene>
    <name evidence="3" type="ORF">NQ318_008892</name>
</gene>
<dbReference type="Proteomes" id="UP001162162">
    <property type="component" value="Unassembled WGS sequence"/>
</dbReference>
<dbReference type="PANTHER" id="PTHR47049:SF2">
    <property type="entry name" value="PIEZO-TYPE MECHANOSENSITIVE ION CHANNEL HOMOLOG"/>
    <property type="match status" value="1"/>
</dbReference>
<sequence length="91" mass="9908">MKSVLTESTGHSIIFRPTGLSAIYLLLLFYLPFVPVPSEKTMSGHTGIYLKILIAISALTAVGQITFQIVLAALPPYAKFLEISAICVLFH</sequence>
<keyword evidence="4" id="KW-1185">Reference proteome</keyword>
<dbReference type="InterPro" id="IPR056769">
    <property type="entry name" value="Piezo_TM1-24"/>
</dbReference>
<evidence type="ECO:0000313" key="3">
    <source>
        <dbReference type="EMBL" id="KAJ8961209.1"/>
    </source>
</evidence>
<protein>
    <recommendedName>
        <fullName evidence="2">Piezo TM1-24 domain-containing protein</fullName>
    </recommendedName>
</protein>
<dbReference type="GO" id="GO:0016020">
    <property type="term" value="C:membrane"/>
    <property type="evidence" value="ECO:0007669"/>
    <property type="project" value="InterPro"/>
</dbReference>
<organism evidence="3 4">
    <name type="scientific">Aromia moschata</name>
    <dbReference type="NCBI Taxonomy" id="1265417"/>
    <lineage>
        <taxon>Eukaryota</taxon>
        <taxon>Metazoa</taxon>
        <taxon>Ecdysozoa</taxon>
        <taxon>Arthropoda</taxon>
        <taxon>Hexapoda</taxon>
        <taxon>Insecta</taxon>
        <taxon>Pterygota</taxon>
        <taxon>Neoptera</taxon>
        <taxon>Endopterygota</taxon>
        <taxon>Coleoptera</taxon>
        <taxon>Polyphaga</taxon>
        <taxon>Cucujiformia</taxon>
        <taxon>Chrysomeloidea</taxon>
        <taxon>Cerambycidae</taxon>
        <taxon>Cerambycinae</taxon>
        <taxon>Callichromatini</taxon>
        <taxon>Aromia</taxon>
    </lineage>
</organism>
<keyword evidence="1" id="KW-1133">Transmembrane helix</keyword>
<name>A0AAV8ZAE6_9CUCU</name>
<evidence type="ECO:0000256" key="1">
    <source>
        <dbReference type="SAM" id="Phobius"/>
    </source>
</evidence>
<dbReference type="GO" id="GO:0008381">
    <property type="term" value="F:mechanosensitive monoatomic ion channel activity"/>
    <property type="evidence" value="ECO:0007669"/>
    <property type="project" value="InterPro"/>
</dbReference>
<proteinExistence type="predicted"/>
<comment type="caution">
    <text evidence="3">The sequence shown here is derived from an EMBL/GenBank/DDBJ whole genome shotgun (WGS) entry which is preliminary data.</text>
</comment>
<dbReference type="AlphaFoldDB" id="A0AAV8ZAE6"/>
<reference evidence="3" key="1">
    <citation type="journal article" date="2023" name="Insect Mol. Biol.">
        <title>Genome sequencing provides insights into the evolution of gene families encoding plant cell wall-degrading enzymes in longhorned beetles.</title>
        <authorList>
            <person name="Shin N.R."/>
            <person name="Okamura Y."/>
            <person name="Kirsch R."/>
            <person name="Pauchet Y."/>
        </authorList>
    </citation>
    <scope>NUCLEOTIDE SEQUENCE</scope>
    <source>
        <strain evidence="3">AMC_N1</strain>
    </source>
</reference>
<dbReference type="EMBL" id="JAPWTK010000006">
    <property type="protein sequence ID" value="KAJ8961209.1"/>
    <property type="molecule type" value="Genomic_DNA"/>
</dbReference>
<feature type="domain" description="Piezo TM1-24" evidence="2">
    <location>
        <begin position="16"/>
        <end position="82"/>
    </location>
</feature>
<feature type="transmembrane region" description="Helical" evidence="1">
    <location>
        <begin position="48"/>
        <end position="74"/>
    </location>
</feature>
<dbReference type="PANTHER" id="PTHR47049">
    <property type="entry name" value="PIEZO-TYPE MECHANOSENSITIVE ION CHANNEL HOMOLOG"/>
    <property type="match status" value="1"/>
</dbReference>
<keyword evidence="1" id="KW-0812">Transmembrane</keyword>